<dbReference type="AlphaFoldDB" id="A0A5B7FM79"/>
<feature type="compositionally biased region" description="Basic and acidic residues" evidence="1">
    <location>
        <begin position="40"/>
        <end position="50"/>
    </location>
</feature>
<evidence type="ECO:0000313" key="2">
    <source>
        <dbReference type="EMBL" id="MPC46088.1"/>
    </source>
</evidence>
<keyword evidence="3" id="KW-1185">Reference proteome</keyword>
<evidence type="ECO:0000313" key="3">
    <source>
        <dbReference type="Proteomes" id="UP000324222"/>
    </source>
</evidence>
<dbReference type="EMBL" id="VSRR010007041">
    <property type="protein sequence ID" value="MPC46088.1"/>
    <property type="molecule type" value="Genomic_DNA"/>
</dbReference>
<sequence>MSVWSRKSHHTTPRIASPQSRARQIPRPALPLLPNSPEQEGGKIKGEKYSHDRNEGKWTLYLKLVGKNNNPQGPSKLRKEGVTGLKLHLSIIQLKIHLTQHNAIH</sequence>
<comment type="caution">
    <text evidence="2">The sequence shown here is derived from an EMBL/GenBank/DDBJ whole genome shotgun (WGS) entry which is preliminary data.</text>
</comment>
<feature type="region of interest" description="Disordered" evidence="1">
    <location>
        <begin position="1"/>
        <end position="50"/>
    </location>
</feature>
<dbReference type="Proteomes" id="UP000324222">
    <property type="component" value="Unassembled WGS sequence"/>
</dbReference>
<gene>
    <name evidence="2" type="ORF">E2C01_039797</name>
</gene>
<reference evidence="2 3" key="1">
    <citation type="submission" date="2019-05" db="EMBL/GenBank/DDBJ databases">
        <title>Another draft genome of Portunus trituberculatus and its Hox gene families provides insights of decapod evolution.</title>
        <authorList>
            <person name="Jeong J.-H."/>
            <person name="Song I."/>
            <person name="Kim S."/>
            <person name="Choi T."/>
            <person name="Kim D."/>
            <person name="Ryu S."/>
            <person name="Kim W."/>
        </authorList>
    </citation>
    <scope>NUCLEOTIDE SEQUENCE [LARGE SCALE GENOMIC DNA]</scope>
    <source>
        <tissue evidence="2">Muscle</tissue>
    </source>
</reference>
<name>A0A5B7FM79_PORTR</name>
<protein>
    <submittedName>
        <fullName evidence="2">Uncharacterized protein</fullName>
    </submittedName>
</protein>
<proteinExistence type="predicted"/>
<accession>A0A5B7FM79</accession>
<organism evidence="2 3">
    <name type="scientific">Portunus trituberculatus</name>
    <name type="common">Swimming crab</name>
    <name type="synonym">Neptunus trituberculatus</name>
    <dbReference type="NCBI Taxonomy" id="210409"/>
    <lineage>
        <taxon>Eukaryota</taxon>
        <taxon>Metazoa</taxon>
        <taxon>Ecdysozoa</taxon>
        <taxon>Arthropoda</taxon>
        <taxon>Crustacea</taxon>
        <taxon>Multicrustacea</taxon>
        <taxon>Malacostraca</taxon>
        <taxon>Eumalacostraca</taxon>
        <taxon>Eucarida</taxon>
        <taxon>Decapoda</taxon>
        <taxon>Pleocyemata</taxon>
        <taxon>Brachyura</taxon>
        <taxon>Eubrachyura</taxon>
        <taxon>Portunoidea</taxon>
        <taxon>Portunidae</taxon>
        <taxon>Portuninae</taxon>
        <taxon>Portunus</taxon>
    </lineage>
</organism>
<feature type="compositionally biased region" description="Basic residues" evidence="1">
    <location>
        <begin position="1"/>
        <end position="12"/>
    </location>
</feature>
<evidence type="ECO:0000256" key="1">
    <source>
        <dbReference type="SAM" id="MobiDB-lite"/>
    </source>
</evidence>